<evidence type="ECO:0000256" key="2">
    <source>
        <dbReference type="ARBA" id="ARBA00022448"/>
    </source>
</evidence>
<feature type="transmembrane region" description="Helical" evidence="10">
    <location>
        <begin position="201"/>
        <end position="221"/>
    </location>
</feature>
<feature type="transmembrane region" description="Helical" evidence="10">
    <location>
        <begin position="228"/>
        <end position="247"/>
    </location>
</feature>
<dbReference type="GO" id="GO:0015605">
    <property type="term" value="F:organophosphate ester transmembrane transporter activity"/>
    <property type="evidence" value="ECO:0007669"/>
    <property type="project" value="UniProtKB-ARBA"/>
</dbReference>
<dbReference type="InterPro" id="IPR004853">
    <property type="entry name" value="Sugar_P_trans_dom"/>
</dbReference>
<keyword evidence="6" id="KW-0809">Transit peptide</keyword>
<protein>
    <submittedName>
        <fullName evidence="12">Phosphoenolpyruvate/phosphate translocator 1, chloroplastic-like</fullName>
    </submittedName>
</protein>
<dbReference type="NCBIfam" id="TIGR00817">
    <property type="entry name" value="tpt"/>
    <property type="match status" value="1"/>
</dbReference>
<organism evidence="12 13">
    <name type="scientific">Canna indica</name>
    <name type="common">Indian-shot</name>
    <dbReference type="NCBI Taxonomy" id="4628"/>
    <lineage>
        <taxon>Eukaryota</taxon>
        <taxon>Viridiplantae</taxon>
        <taxon>Streptophyta</taxon>
        <taxon>Embryophyta</taxon>
        <taxon>Tracheophyta</taxon>
        <taxon>Spermatophyta</taxon>
        <taxon>Magnoliopsida</taxon>
        <taxon>Liliopsida</taxon>
        <taxon>Zingiberales</taxon>
        <taxon>Cannaceae</taxon>
        <taxon>Canna</taxon>
    </lineage>
</organism>
<dbReference type="InterPro" id="IPR037185">
    <property type="entry name" value="EmrE-like"/>
</dbReference>
<dbReference type="Pfam" id="PF03151">
    <property type="entry name" value="TPT"/>
    <property type="match status" value="1"/>
</dbReference>
<evidence type="ECO:0000256" key="3">
    <source>
        <dbReference type="ARBA" id="ARBA00022528"/>
    </source>
</evidence>
<dbReference type="PANTHER" id="PTHR11132">
    <property type="entry name" value="SOLUTE CARRIER FAMILY 35"/>
    <property type="match status" value="1"/>
</dbReference>
<evidence type="ECO:0000256" key="6">
    <source>
        <dbReference type="ARBA" id="ARBA00022946"/>
    </source>
</evidence>
<evidence type="ECO:0000256" key="4">
    <source>
        <dbReference type="ARBA" id="ARBA00022640"/>
    </source>
</evidence>
<feature type="transmembrane region" description="Helical" evidence="10">
    <location>
        <begin position="110"/>
        <end position="129"/>
    </location>
</feature>
<keyword evidence="5 10" id="KW-0812">Transmembrane</keyword>
<dbReference type="GO" id="GO:0046943">
    <property type="term" value="F:carboxylic acid transmembrane transporter activity"/>
    <property type="evidence" value="ECO:0007669"/>
    <property type="project" value="UniProtKB-ARBA"/>
</dbReference>
<reference evidence="12 13" key="1">
    <citation type="submission" date="2023-10" db="EMBL/GenBank/DDBJ databases">
        <title>Chromosome-scale genome assembly provides insights into flower coloration mechanisms of Canna indica.</title>
        <authorList>
            <person name="Li C."/>
        </authorList>
    </citation>
    <scope>NUCLEOTIDE SEQUENCE [LARGE SCALE GENOMIC DNA]</scope>
    <source>
        <tissue evidence="12">Flower</tissue>
    </source>
</reference>
<sequence>MLRSSTAFSAARPRLPILRAGRKSRGGESNCYSPISSSSRELPPYVPCPPTRFTLSPRPTISKPALGLTAVARAAGDAAVSSGDKENHGVASSDIFHRGSSPTSGLLHKLQLGFLFGLWYIFNIYFNIYDKQVLEVYPFPMTITTFHLAIGTVFILLMWITNLYKRPKISSKEIIAIVPLAVVHTLATIFTNMSLGKVAVSFTHTIKAMEPFFTVILSVLFLRELPSVWVLISLVPIVGGVALASLTEASFNWAGFWSAMASNLTNQSRNVLSKNIMIKNEESLDNITLFSIITVMSFFLLAPVTLFVEGIKFTPAYMQFAGLNIREVYVRSLLAGVCFHAYQQAAYMILARVSPVTHSVGNCVKRVVVIISSVLFFKTPVSPINSIGTGVALVGVFLYSRAKRAKPKSA</sequence>
<feature type="transmembrane region" description="Helical" evidence="10">
    <location>
        <begin position="174"/>
        <end position="195"/>
    </location>
</feature>
<accession>A0AAQ3KST8</accession>
<gene>
    <name evidence="12" type="ORF">Cni_G21285</name>
</gene>
<evidence type="ECO:0000256" key="8">
    <source>
        <dbReference type="ARBA" id="ARBA00023136"/>
    </source>
</evidence>
<feature type="transmembrane region" description="Helical" evidence="10">
    <location>
        <begin position="287"/>
        <end position="308"/>
    </location>
</feature>
<feature type="compositionally biased region" description="Polar residues" evidence="9">
    <location>
        <begin position="30"/>
        <end position="40"/>
    </location>
</feature>
<evidence type="ECO:0000259" key="11">
    <source>
        <dbReference type="Pfam" id="PF03151"/>
    </source>
</evidence>
<proteinExistence type="predicted"/>
<evidence type="ECO:0000256" key="5">
    <source>
        <dbReference type="ARBA" id="ARBA00022692"/>
    </source>
</evidence>
<evidence type="ECO:0000313" key="12">
    <source>
        <dbReference type="EMBL" id="WOL12518.1"/>
    </source>
</evidence>
<evidence type="ECO:0000256" key="9">
    <source>
        <dbReference type="SAM" id="MobiDB-lite"/>
    </source>
</evidence>
<dbReference type="Proteomes" id="UP001327560">
    <property type="component" value="Chromosome 6"/>
</dbReference>
<dbReference type="InterPro" id="IPR004696">
    <property type="entry name" value="Tpt_PEP_transl"/>
</dbReference>
<feature type="transmembrane region" description="Helical" evidence="10">
    <location>
        <begin position="381"/>
        <end position="399"/>
    </location>
</feature>
<keyword evidence="3" id="KW-0150">Chloroplast</keyword>
<evidence type="ECO:0000256" key="7">
    <source>
        <dbReference type="ARBA" id="ARBA00022989"/>
    </source>
</evidence>
<dbReference type="EMBL" id="CP136895">
    <property type="protein sequence ID" value="WOL12518.1"/>
    <property type="molecule type" value="Genomic_DNA"/>
</dbReference>
<dbReference type="SUPFAM" id="SSF103481">
    <property type="entry name" value="Multidrug resistance efflux transporter EmrE"/>
    <property type="match status" value="2"/>
</dbReference>
<dbReference type="InterPro" id="IPR050186">
    <property type="entry name" value="TPT_transporter"/>
</dbReference>
<evidence type="ECO:0000256" key="1">
    <source>
        <dbReference type="ARBA" id="ARBA00004508"/>
    </source>
</evidence>
<dbReference type="GO" id="GO:0031969">
    <property type="term" value="C:chloroplast membrane"/>
    <property type="evidence" value="ECO:0007669"/>
    <property type="project" value="UniProtKB-SubCell"/>
</dbReference>
<keyword evidence="7 10" id="KW-1133">Transmembrane helix</keyword>
<feature type="transmembrane region" description="Helical" evidence="10">
    <location>
        <begin position="141"/>
        <end position="162"/>
    </location>
</feature>
<keyword evidence="8 10" id="KW-0472">Membrane</keyword>
<keyword evidence="2" id="KW-0813">Transport</keyword>
<name>A0AAQ3KST8_9LILI</name>
<feature type="transmembrane region" description="Helical" evidence="10">
    <location>
        <begin position="328"/>
        <end position="350"/>
    </location>
</feature>
<feature type="region of interest" description="Disordered" evidence="9">
    <location>
        <begin position="19"/>
        <end position="43"/>
    </location>
</feature>
<dbReference type="AlphaFoldDB" id="A0AAQ3KST8"/>
<feature type="domain" description="Sugar phosphate transporter" evidence="11">
    <location>
        <begin position="110"/>
        <end position="400"/>
    </location>
</feature>
<keyword evidence="13" id="KW-1185">Reference proteome</keyword>
<evidence type="ECO:0000313" key="13">
    <source>
        <dbReference type="Proteomes" id="UP001327560"/>
    </source>
</evidence>
<evidence type="ECO:0000256" key="10">
    <source>
        <dbReference type="SAM" id="Phobius"/>
    </source>
</evidence>
<comment type="subcellular location">
    <subcellularLocation>
        <location evidence="1">Plastid</location>
        <location evidence="1">Chloroplast membrane</location>
        <topology evidence="1">Multi-pass membrane protein</topology>
    </subcellularLocation>
</comment>
<keyword evidence="4" id="KW-0934">Plastid</keyword>
<dbReference type="GO" id="GO:0015718">
    <property type="term" value="P:monocarboxylic acid transport"/>
    <property type="evidence" value="ECO:0007669"/>
    <property type="project" value="UniProtKB-ARBA"/>
</dbReference>